<proteinExistence type="inferred from homology"/>
<accession>A0A8C9FWP7</accession>
<evidence type="ECO:0000313" key="12">
    <source>
        <dbReference type="Proteomes" id="UP000694428"/>
    </source>
</evidence>
<comment type="subcellular location">
    <subcellularLocation>
        <location evidence="1">Membrane</location>
        <topology evidence="1">Multi-pass membrane protein</topology>
    </subcellularLocation>
</comment>
<dbReference type="AlphaFoldDB" id="A0A8C9FWP7"/>
<dbReference type="PROSITE" id="PS51257">
    <property type="entry name" value="PROKAR_LIPOPROTEIN"/>
    <property type="match status" value="1"/>
</dbReference>
<dbReference type="InterPro" id="IPR002490">
    <property type="entry name" value="V-ATPase_116kDa_su"/>
</dbReference>
<dbReference type="Pfam" id="PF01496">
    <property type="entry name" value="V_ATPase_I"/>
    <property type="match status" value="2"/>
</dbReference>
<feature type="transmembrane region" description="Helical" evidence="9">
    <location>
        <begin position="566"/>
        <end position="586"/>
    </location>
</feature>
<feature type="transmembrane region" description="Helical" evidence="9">
    <location>
        <begin position="394"/>
        <end position="418"/>
    </location>
</feature>
<dbReference type="Ensembl" id="ENSPSTT00000022593.1">
    <property type="protein sequence ID" value="ENSPSTP00000021521.1"/>
    <property type="gene ID" value="ENSPSTG00000015200.1"/>
</dbReference>
<dbReference type="GO" id="GO:0051117">
    <property type="term" value="F:ATPase binding"/>
    <property type="evidence" value="ECO:0007669"/>
    <property type="project" value="TreeGrafter"/>
</dbReference>
<reference evidence="11" key="1">
    <citation type="submission" date="2025-08" db="UniProtKB">
        <authorList>
            <consortium name="Ensembl"/>
        </authorList>
    </citation>
    <scope>IDENTIFICATION</scope>
</reference>
<feature type="transmembrane region" description="Helical" evidence="9">
    <location>
        <begin position="439"/>
        <end position="457"/>
    </location>
</feature>
<keyword evidence="5 9" id="KW-0375">Hydrogen ion transport</keyword>
<feature type="transmembrane region" description="Helical" evidence="9">
    <location>
        <begin position="533"/>
        <end position="554"/>
    </location>
</feature>
<keyword evidence="7 9" id="KW-0406">Ion transport</keyword>
<keyword evidence="12" id="KW-1185">Reference proteome</keyword>
<organism evidence="11 12">
    <name type="scientific">Pavo cristatus</name>
    <name type="common">Indian peafowl</name>
    <name type="synonym">Blue peafowl</name>
    <dbReference type="NCBI Taxonomy" id="9049"/>
    <lineage>
        <taxon>Eukaryota</taxon>
        <taxon>Metazoa</taxon>
        <taxon>Chordata</taxon>
        <taxon>Craniata</taxon>
        <taxon>Vertebrata</taxon>
        <taxon>Euteleostomi</taxon>
        <taxon>Archelosauria</taxon>
        <taxon>Archosauria</taxon>
        <taxon>Dinosauria</taxon>
        <taxon>Saurischia</taxon>
        <taxon>Theropoda</taxon>
        <taxon>Coelurosauria</taxon>
        <taxon>Aves</taxon>
        <taxon>Neognathae</taxon>
        <taxon>Galloanserae</taxon>
        <taxon>Galliformes</taxon>
        <taxon>Phasianidae</taxon>
        <taxon>Phasianinae</taxon>
        <taxon>Pavo</taxon>
    </lineage>
</organism>
<dbReference type="GO" id="GO:0005886">
    <property type="term" value="C:plasma membrane"/>
    <property type="evidence" value="ECO:0007669"/>
    <property type="project" value="TreeGrafter"/>
</dbReference>
<feature type="coiled-coil region" evidence="10">
    <location>
        <begin position="94"/>
        <end position="128"/>
    </location>
</feature>
<keyword evidence="4 9" id="KW-0812">Transmembrane</keyword>
<evidence type="ECO:0000256" key="3">
    <source>
        <dbReference type="ARBA" id="ARBA00022448"/>
    </source>
</evidence>
<keyword evidence="3 9" id="KW-0813">Transport</keyword>
<evidence type="ECO:0000256" key="9">
    <source>
        <dbReference type="RuleBase" id="RU361189"/>
    </source>
</evidence>
<keyword evidence="8 9" id="KW-0472">Membrane</keyword>
<dbReference type="Proteomes" id="UP000694428">
    <property type="component" value="Unplaced"/>
</dbReference>
<reference evidence="11" key="2">
    <citation type="submission" date="2025-09" db="UniProtKB">
        <authorList>
            <consortium name="Ensembl"/>
        </authorList>
    </citation>
    <scope>IDENTIFICATION</scope>
</reference>
<feature type="transmembrane region" description="Helical" evidence="9">
    <location>
        <begin position="629"/>
        <end position="652"/>
    </location>
</feature>
<dbReference type="PANTHER" id="PTHR11629:SF21">
    <property type="entry name" value="V-TYPE PROTON ATPASE 116 KDA SUBUNIT A 3"/>
    <property type="match status" value="1"/>
</dbReference>
<dbReference type="GO" id="GO:0007035">
    <property type="term" value="P:vacuolar acidification"/>
    <property type="evidence" value="ECO:0007669"/>
    <property type="project" value="TreeGrafter"/>
</dbReference>
<evidence type="ECO:0000313" key="11">
    <source>
        <dbReference type="Ensembl" id="ENSPSTP00000021521.1"/>
    </source>
</evidence>
<protein>
    <recommendedName>
        <fullName evidence="9">V-type proton ATPase subunit a</fullName>
    </recommendedName>
</protein>
<evidence type="ECO:0000256" key="5">
    <source>
        <dbReference type="ARBA" id="ARBA00022781"/>
    </source>
</evidence>
<dbReference type="GO" id="GO:0000220">
    <property type="term" value="C:vacuolar proton-transporting V-type ATPase, V0 domain"/>
    <property type="evidence" value="ECO:0007669"/>
    <property type="project" value="InterPro"/>
</dbReference>
<dbReference type="PANTHER" id="PTHR11629">
    <property type="entry name" value="VACUOLAR PROTON ATPASES"/>
    <property type="match status" value="1"/>
</dbReference>
<keyword evidence="6 9" id="KW-1133">Transmembrane helix</keyword>
<dbReference type="InterPro" id="IPR026028">
    <property type="entry name" value="V-type_ATPase_116kDa_su_euka"/>
</dbReference>
<feature type="transmembrane region" description="Helical" evidence="9">
    <location>
        <begin position="664"/>
        <end position="686"/>
    </location>
</feature>
<evidence type="ECO:0000256" key="4">
    <source>
        <dbReference type="ARBA" id="ARBA00022692"/>
    </source>
</evidence>
<keyword evidence="10" id="KW-0175">Coiled coil</keyword>
<evidence type="ECO:0000256" key="7">
    <source>
        <dbReference type="ARBA" id="ARBA00023065"/>
    </source>
</evidence>
<feature type="transmembrane region" description="Helical" evidence="9">
    <location>
        <begin position="744"/>
        <end position="770"/>
    </location>
</feature>
<evidence type="ECO:0000256" key="6">
    <source>
        <dbReference type="ARBA" id="ARBA00022989"/>
    </source>
</evidence>
<comment type="similarity">
    <text evidence="2 9">Belongs to the V-ATPase 116 kDa subunit family.</text>
</comment>
<evidence type="ECO:0000256" key="8">
    <source>
        <dbReference type="ARBA" id="ARBA00023136"/>
    </source>
</evidence>
<evidence type="ECO:0000256" key="10">
    <source>
        <dbReference type="SAM" id="Coils"/>
    </source>
</evidence>
<sequence>MGSLFRSEEVCLAQLFLHSASAYSCVSELGERGLLEFRDLNPHVSAFQRRFVGEVRRCEEMEKTFTFLQQELHGAGRVLGPCTENPPAPVAREALRVQEQSEQLARELREVSRNRAALRGRLQDLRQYLHVLREGQRLTSMPVGAGTHQTKGTSVPLATLHPHSFVTGVIHPWKVSAFERLLWRACRGYLVASFVEMPEPLEDPNTGESVTWVIFLISYWGEQIGQKIHKISDCFHCHVYPYPESEASRADTLNGLLSQIQDLSVVLEETEQYLAQVLDKVVLALPSWRVQVQKMKAIYLVLNQCSLDVTEKCLIAEVWCPVQDLTQVQEALRQGSSGSSVECFVQRIPTLESPPTLIRTNKFTAGFQSIVDAYGVASYQEVNPAPYAIITFPFIFAIMFGDVGHGLLMFLFALWMVLFENSPSLQQGSNEIWQMFFKGRYLILLMGAFSIYTGFIYNECFSKATVIFPSAWSVATMANHSSWSSAYLATHQSLTLDPNVTGVFRGPYPFGIDPIWSLATNHLNFLNSFKMKMSVVLGIVHMGFGVLLGVFNHVHFRQWHRLVLELLPEVVFLLALFGYLVFLIFYKWVKFSAADSQVAPSILIHFIDMFLFTSNADNLPLYRGQVVPVQMVLVVLALVSVPVLLLGTPLYLYNQRHRRRANSIPVRLGMSLGVLAGAGGVPPLSLQHMDFSEVFMHQAIHTIEYCLGCISNTASYLRLWALSLAHAQLSEVLWTMVMHNGFVGLSYVGGVVLVPVFAAFAVLTVAILLVMEGLSAFLHALRLHWVEFQNKFYVGAGYKLCPFTFAADPWE</sequence>
<evidence type="ECO:0000256" key="2">
    <source>
        <dbReference type="ARBA" id="ARBA00009904"/>
    </source>
</evidence>
<comment type="function">
    <text evidence="9">Essential component of the vacuolar proton pump (V-ATPase), a multimeric enzyme that catalyzes the translocation of protons across the membranes. Required for assembly and activity of the V-ATPase.</text>
</comment>
<evidence type="ECO:0000256" key="1">
    <source>
        <dbReference type="ARBA" id="ARBA00004141"/>
    </source>
</evidence>
<dbReference type="GO" id="GO:0046961">
    <property type="term" value="F:proton-transporting ATPase activity, rotational mechanism"/>
    <property type="evidence" value="ECO:0007669"/>
    <property type="project" value="InterPro"/>
</dbReference>
<dbReference type="PIRSF" id="PIRSF001293">
    <property type="entry name" value="ATP6V0A1"/>
    <property type="match status" value="1"/>
</dbReference>
<name>A0A8C9FWP7_PAVCR</name>